<proteinExistence type="predicted"/>
<evidence type="ECO:0000313" key="3">
    <source>
        <dbReference type="Proteomes" id="UP000551878"/>
    </source>
</evidence>
<dbReference type="RefSeq" id="WP_184664792.1">
    <property type="nucleotide sequence ID" value="NZ_JACHHB010000012.1"/>
</dbReference>
<dbReference type="Proteomes" id="UP000551878">
    <property type="component" value="Unassembled WGS sequence"/>
</dbReference>
<name>A0A840QSW8_9BACI</name>
<keyword evidence="3" id="KW-1185">Reference proteome</keyword>
<reference evidence="2 3" key="1">
    <citation type="submission" date="2020-08" db="EMBL/GenBank/DDBJ databases">
        <title>Genomic Encyclopedia of Type Strains, Phase IV (KMG-IV): sequencing the most valuable type-strain genomes for metagenomic binning, comparative biology and taxonomic classification.</title>
        <authorList>
            <person name="Goeker M."/>
        </authorList>
    </citation>
    <scope>NUCLEOTIDE SEQUENCE [LARGE SCALE GENOMIC DNA]</scope>
    <source>
        <strain evidence="2 3">DSM 24696</strain>
    </source>
</reference>
<gene>
    <name evidence="2" type="ORF">HNQ41_002582</name>
</gene>
<feature type="transmembrane region" description="Helical" evidence="1">
    <location>
        <begin position="68"/>
        <end position="85"/>
    </location>
</feature>
<dbReference type="GO" id="GO:0016740">
    <property type="term" value="F:transferase activity"/>
    <property type="evidence" value="ECO:0007669"/>
    <property type="project" value="UniProtKB-KW"/>
</dbReference>
<dbReference type="EMBL" id="JACHHB010000012">
    <property type="protein sequence ID" value="MBB5174367.1"/>
    <property type="molecule type" value="Genomic_DNA"/>
</dbReference>
<keyword evidence="2" id="KW-0808">Transferase</keyword>
<keyword evidence="1" id="KW-1133">Transmembrane helix</keyword>
<organism evidence="2 3">
    <name type="scientific">Texcoconibacillus texcoconensis</name>
    <dbReference type="NCBI Taxonomy" id="1095777"/>
    <lineage>
        <taxon>Bacteria</taxon>
        <taxon>Bacillati</taxon>
        <taxon>Bacillota</taxon>
        <taxon>Bacilli</taxon>
        <taxon>Bacillales</taxon>
        <taxon>Bacillaceae</taxon>
        <taxon>Texcoconibacillus</taxon>
    </lineage>
</organism>
<evidence type="ECO:0000256" key="1">
    <source>
        <dbReference type="SAM" id="Phobius"/>
    </source>
</evidence>
<accession>A0A840QSW8</accession>
<keyword evidence="1" id="KW-0812">Transmembrane</keyword>
<comment type="caution">
    <text evidence="2">The sequence shown here is derived from an EMBL/GenBank/DDBJ whole genome shotgun (WGS) entry which is preliminary data.</text>
</comment>
<feature type="transmembrane region" description="Helical" evidence="1">
    <location>
        <begin position="43"/>
        <end position="61"/>
    </location>
</feature>
<sequence length="86" mass="9499">MQRLLMYIGIGLFALWTLAIFVNASIYQETTLQPILFGPMSDAILFMAVMVTAFLLLANVFRKSEKTANSSLLIIGLISIVGIFIV</sequence>
<evidence type="ECO:0000313" key="2">
    <source>
        <dbReference type="EMBL" id="MBB5174367.1"/>
    </source>
</evidence>
<dbReference type="AlphaFoldDB" id="A0A840QSW8"/>
<protein>
    <submittedName>
        <fullName evidence="2">Glucan phosphoethanolaminetransferase (Alkaline phosphatase superfamily)</fullName>
    </submittedName>
</protein>
<keyword evidence="1" id="KW-0472">Membrane</keyword>